<protein>
    <submittedName>
        <fullName evidence="1">Uncharacterized protein</fullName>
    </submittedName>
</protein>
<gene>
    <name evidence="1" type="ordered locus">Mesil_0374</name>
</gene>
<accession>D7BI41</accession>
<dbReference type="EMBL" id="CP002042">
    <property type="protein sequence ID" value="ADH62315.1"/>
    <property type="molecule type" value="Genomic_DNA"/>
</dbReference>
<organism evidence="1 2">
    <name type="scientific">Allomeiothermus silvanus (strain ATCC 700542 / DSM 9946 / NBRC 106475 / NCIMB 13440 / VI-R2)</name>
    <name type="common">Thermus silvanus</name>
    <dbReference type="NCBI Taxonomy" id="526227"/>
    <lineage>
        <taxon>Bacteria</taxon>
        <taxon>Thermotogati</taxon>
        <taxon>Deinococcota</taxon>
        <taxon>Deinococci</taxon>
        <taxon>Thermales</taxon>
        <taxon>Thermaceae</taxon>
        <taxon>Allomeiothermus</taxon>
    </lineage>
</organism>
<keyword evidence="2" id="KW-1185">Reference proteome</keyword>
<dbReference type="InterPro" id="IPR013783">
    <property type="entry name" value="Ig-like_fold"/>
</dbReference>
<proteinExistence type="predicted"/>
<dbReference type="KEGG" id="msv:Mesil_0374"/>
<dbReference type="AlphaFoldDB" id="D7BI41"/>
<dbReference type="Proteomes" id="UP000001916">
    <property type="component" value="Chromosome"/>
</dbReference>
<dbReference type="STRING" id="526227.Mesil_0374"/>
<evidence type="ECO:0000313" key="2">
    <source>
        <dbReference type="Proteomes" id="UP000001916"/>
    </source>
</evidence>
<name>D7BI41_ALLS1</name>
<dbReference type="eggNOG" id="ENOG5033PZM">
    <property type="taxonomic scope" value="Bacteria"/>
</dbReference>
<dbReference type="Gene3D" id="2.60.40.10">
    <property type="entry name" value="Immunoglobulins"/>
    <property type="match status" value="1"/>
</dbReference>
<dbReference type="HOGENOM" id="CLU_538395_0_0_0"/>
<evidence type="ECO:0000313" key="1">
    <source>
        <dbReference type="EMBL" id="ADH62315.1"/>
    </source>
</evidence>
<reference evidence="1 2" key="1">
    <citation type="journal article" date="2010" name="Stand. Genomic Sci.">
        <title>Complete genome sequence of Meiothermus silvanus type strain (VI-R2).</title>
        <authorList>
            <person name="Sikorski J."/>
            <person name="Tindall B.J."/>
            <person name="Lowry S."/>
            <person name="Lucas S."/>
            <person name="Nolan M."/>
            <person name="Copeland A."/>
            <person name="Glavina Del Rio T."/>
            <person name="Tice H."/>
            <person name="Cheng J.F."/>
            <person name="Han C."/>
            <person name="Pitluck S."/>
            <person name="Liolios K."/>
            <person name="Ivanova N."/>
            <person name="Mavromatis K."/>
            <person name="Mikhailova N."/>
            <person name="Pati A."/>
            <person name="Goodwin L."/>
            <person name="Chen A."/>
            <person name="Palaniappan K."/>
            <person name="Land M."/>
            <person name="Hauser L."/>
            <person name="Chang Y.J."/>
            <person name="Jeffries C.D."/>
            <person name="Rohde M."/>
            <person name="Goker M."/>
            <person name="Woyke T."/>
            <person name="Bristow J."/>
            <person name="Eisen J.A."/>
            <person name="Markowitz V."/>
            <person name="Hugenholtz P."/>
            <person name="Kyrpides N.C."/>
            <person name="Klenk H.P."/>
            <person name="Lapidus A."/>
        </authorList>
    </citation>
    <scope>NUCLEOTIDE SEQUENCE [LARGE SCALE GENOMIC DNA]</scope>
    <source>
        <strain evidence="2">ATCC 700542 / DSM 9946 / VI-R2</strain>
    </source>
</reference>
<sequence length="506" mass="53374">MAGARVQLQVGGSTQSAFTDSSGAFALTYSGTANFSLTVIPPAGSGLGSVTYDGVAVAAYKDQYGAAGEMNIYLPGGRSTTLPGTRNTFGCITGRLLDTDGTTPVVANPPAQAPNRTSPAACNGTQPPGLFNSGSTAINPGENGLVLFGGFRVVTTQAGGSFRVPLFTGNNGFAFSGSLWGGNYTGTDTGDPNTATAYFWEKFAFKPRADLYTKPSNFIDTPAGDLVLEPFDPASNPKVTTLPITHDTSALSGFDFSDPNEALLYSIPLFNHAIHSSGIELGQYYNVGASGAMNMRVIQLDPAAKSQQIEVNSTAFNLDTGASSTVTQWRDGTNLSTPLTAKFLAIPSLQAPANNASGQPRSPTLSWNAVPGATLYEVDIYDANGKLVWYGLSKNTSLSVPITLEANKAYLWQAFAYEGLEMSDAIGRDPDATLAARWINPRHLAGLKGFPSNPVNEAYGRMAQAYLDTLGYIPAARPTSQRYLQNLLTNGYRESASEVFAFQTGN</sequence>